<dbReference type="InterPro" id="IPR006311">
    <property type="entry name" value="TAT_signal"/>
</dbReference>
<dbReference type="Proteomes" id="UP000263377">
    <property type="component" value="Unassembled WGS sequence"/>
</dbReference>
<sequence>MQSSSGGPASGTAWQWDEETDGGGAPEDVIAGGGERARPSRRRLLLGAGVLAAGGAAWAFGRSGVGGAFPSPGPTGPVPTALSGPTPLWTYRGPEAMTPERLTDPPSHPVYLSRNGLQVLDHEKGTAARLLVFDPPAARSWPIDGDVLGKVVVGPDHLFTIYEGHLDARHFTDPAGDWSLPLPDELQGQVRLAGYDRQAPGILYGYAWGRPRSDGTRTENRLFALRVTDRSLLWSVRTEQTEQPVTPATHIGGGLLACLRFLGGRAEVVARDAATGRELWTAPGEEDLRWCVAGSGGFFVPDGNGGVRRLLPAGEPGWTYAPHRGESWRALPPLEHGGRVYVPWDQGVVSCLDLSSGAELWSCRLPFPLDRRSRPLVARDTLFVPGTAAGGVSAIHPATGELGWTFHDSGPGKDVWTLATDAAHQFDGTRLYAGHDDVLHALPLN</sequence>
<accession>A0A372ZJ87</accession>
<dbReference type="Gene3D" id="2.130.10.10">
    <property type="entry name" value="YVTN repeat-like/Quinoprotein amine dehydrogenase"/>
    <property type="match status" value="1"/>
</dbReference>
<dbReference type="InterPro" id="IPR018391">
    <property type="entry name" value="PQQ_b-propeller_rpt"/>
</dbReference>
<dbReference type="InterPro" id="IPR011047">
    <property type="entry name" value="Quinoprotein_ADH-like_sf"/>
</dbReference>
<reference evidence="3 4" key="1">
    <citation type="submission" date="2018-08" db="EMBL/GenBank/DDBJ databases">
        <title>Diversity &amp; Physiological Properties of Lignin-Decomposing Actinobacteria from Soil.</title>
        <authorList>
            <person name="Roh S.G."/>
            <person name="Kim S.B."/>
        </authorList>
    </citation>
    <scope>NUCLEOTIDE SEQUENCE [LARGE SCALE GENOMIC DNA]</scope>
    <source>
        <strain evidence="3 4">MMS17-GH009</strain>
    </source>
</reference>
<dbReference type="EMBL" id="QVIG01000003">
    <property type="protein sequence ID" value="RGD55520.1"/>
    <property type="molecule type" value="Genomic_DNA"/>
</dbReference>
<dbReference type="SUPFAM" id="SSF50998">
    <property type="entry name" value="Quinoprotein alcohol dehydrogenase-like"/>
    <property type="match status" value="1"/>
</dbReference>
<proteinExistence type="predicted"/>
<dbReference type="InterPro" id="IPR015943">
    <property type="entry name" value="WD40/YVTN_repeat-like_dom_sf"/>
</dbReference>
<feature type="domain" description="Pyrrolo-quinoline quinone repeat" evidence="2">
    <location>
        <begin position="304"/>
        <end position="435"/>
    </location>
</feature>
<dbReference type="InterPro" id="IPR002372">
    <property type="entry name" value="PQQ_rpt_dom"/>
</dbReference>
<dbReference type="Pfam" id="PF13360">
    <property type="entry name" value="PQQ_2"/>
    <property type="match status" value="1"/>
</dbReference>
<gene>
    <name evidence="3" type="ORF">DR950_39885</name>
</gene>
<evidence type="ECO:0000313" key="3">
    <source>
        <dbReference type="EMBL" id="RGD55520.1"/>
    </source>
</evidence>
<feature type="region of interest" description="Disordered" evidence="1">
    <location>
        <begin position="1"/>
        <end position="38"/>
    </location>
</feature>
<protein>
    <recommendedName>
        <fullName evidence="2">Pyrrolo-quinoline quinone repeat domain-containing protein</fullName>
    </recommendedName>
</protein>
<evidence type="ECO:0000313" key="4">
    <source>
        <dbReference type="Proteomes" id="UP000263377"/>
    </source>
</evidence>
<comment type="caution">
    <text evidence="3">The sequence shown here is derived from an EMBL/GenBank/DDBJ whole genome shotgun (WGS) entry which is preliminary data.</text>
</comment>
<keyword evidence="4" id="KW-1185">Reference proteome</keyword>
<dbReference type="RefSeq" id="WP_117492878.1">
    <property type="nucleotide sequence ID" value="NZ_QVIG01000003.1"/>
</dbReference>
<dbReference type="SMART" id="SM00564">
    <property type="entry name" value="PQQ"/>
    <property type="match status" value="3"/>
</dbReference>
<organism evidence="3 4">
    <name type="scientific">Kitasatospora xanthocidica</name>
    <dbReference type="NCBI Taxonomy" id="83382"/>
    <lineage>
        <taxon>Bacteria</taxon>
        <taxon>Bacillati</taxon>
        <taxon>Actinomycetota</taxon>
        <taxon>Actinomycetes</taxon>
        <taxon>Kitasatosporales</taxon>
        <taxon>Streptomycetaceae</taxon>
        <taxon>Kitasatospora</taxon>
    </lineage>
</organism>
<evidence type="ECO:0000259" key="2">
    <source>
        <dbReference type="Pfam" id="PF13360"/>
    </source>
</evidence>
<dbReference type="PANTHER" id="PTHR34512:SF30">
    <property type="entry name" value="OUTER MEMBRANE PROTEIN ASSEMBLY FACTOR BAMB"/>
    <property type="match status" value="1"/>
</dbReference>
<dbReference type="PANTHER" id="PTHR34512">
    <property type="entry name" value="CELL SURFACE PROTEIN"/>
    <property type="match status" value="1"/>
</dbReference>
<evidence type="ECO:0000256" key="1">
    <source>
        <dbReference type="SAM" id="MobiDB-lite"/>
    </source>
</evidence>
<dbReference type="PROSITE" id="PS51318">
    <property type="entry name" value="TAT"/>
    <property type="match status" value="1"/>
</dbReference>
<name>A0A372ZJ87_9ACTN</name>
<dbReference type="AlphaFoldDB" id="A0A372ZJ87"/>